<feature type="transmembrane region" description="Helical" evidence="2">
    <location>
        <begin position="41"/>
        <end position="60"/>
    </location>
</feature>
<evidence type="ECO:0000256" key="1">
    <source>
        <dbReference type="ARBA" id="ARBA00006068"/>
    </source>
</evidence>
<name>A0A1H3I580_9ACTN</name>
<protein>
    <submittedName>
        <fullName evidence="4">Transcriptional attenuator, LytR family</fullName>
    </submittedName>
</protein>
<dbReference type="InterPro" id="IPR004474">
    <property type="entry name" value="LytR_CpsA_psr"/>
</dbReference>
<dbReference type="InterPro" id="IPR050922">
    <property type="entry name" value="LytR/CpsA/Psr_CW_biosynth"/>
</dbReference>
<dbReference type="EMBL" id="FNPH01000001">
    <property type="protein sequence ID" value="SDY22877.1"/>
    <property type="molecule type" value="Genomic_DNA"/>
</dbReference>
<evidence type="ECO:0000259" key="3">
    <source>
        <dbReference type="Pfam" id="PF03816"/>
    </source>
</evidence>
<keyword evidence="5" id="KW-1185">Reference proteome</keyword>
<dbReference type="AlphaFoldDB" id="A0A1H3I580"/>
<feature type="domain" description="Cell envelope-related transcriptional attenuator" evidence="3">
    <location>
        <begin position="105"/>
        <end position="260"/>
    </location>
</feature>
<keyword evidence="2" id="KW-1133">Transmembrane helix</keyword>
<reference evidence="5" key="1">
    <citation type="submission" date="2016-10" db="EMBL/GenBank/DDBJ databases">
        <authorList>
            <person name="Varghese N."/>
            <person name="Submissions S."/>
        </authorList>
    </citation>
    <scope>NUCLEOTIDE SEQUENCE [LARGE SCALE GENOMIC DNA]</scope>
    <source>
        <strain evidence="5">DSM 45245</strain>
    </source>
</reference>
<dbReference type="Gene3D" id="3.40.630.190">
    <property type="entry name" value="LCP protein"/>
    <property type="match status" value="1"/>
</dbReference>
<keyword evidence="2" id="KW-0472">Membrane</keyword>
<proteinExistence type="inferred from homology"/>
<comment type="similarity">
    <text evidence="1">Belongs to the LytR/CpsA/Psr (LCP) family.</text>
</comment>
<gene>
    <name evidence="4" type="ORF">SAMN05444365_1011130</name>
</gene>
<dbReference type="PANTHER" id="PTHR33392:SF6">
    <property type="entry name" value="POLYISOPRENYL-TEICHOIC ACID--PEPTIDOGLYCAN TEICHOIC ACID TRANSFERASE TAGU"/>
    <property type="match status" value="1"/>
</dbReference>
<dbReference type="NCBIfam" id="TIGR00350">
    <property type="entry name" value="lytR_cpsA_psr"/>
    <property type="match status" value="1"/>
</dbReference>
<sequence length="365" mass="38826">MIEDDLRATFARHEKLTPPAAPLRAIIDRTAARRRRRRRTVVATAAALVLLAGAAVPALARSVLGGPVSVGTGLLGGDAGPAVPAKPLNFLLVGLDRRPGSADVRADTVMILHVPRDRRSAFVISIPRDARVAIPGHGADKINSAFFHGGQRGDRLDVPGGLRLTARAVQQLTGLELDGAAVVEFSALRGVTDAVGGVRMCLDRPVRSAHTERVFPKGCQDLDGAAAMDLLRQRFDLPDGAFGRDRMGQRYLRALLAKATSAQVRDNPLRLHEVLRAAGPGLTLDMKGFDLADLLFATRAIPADGVAGITLRSVGGVVEGRGHSRGFDRVGSVELDRVSLRALVDAVQRDEVAAWATAHPDQITR</sequence>
<dbReference type="Pfam" id="PF03816">
    <property type="entry name" value="LytR_cpsA_psr"/>
    <property type="match status" value="1"/>
</dbReference>
<dbReference type="Proteomes" id="UP000242415">
    <property type="component" value="Unassembled WGS sequence"/>
</dbReference>
<evidence type="ECO:0000313" key="4">
    <source>
        <dbReference type="EMBL" id="SDY22877.1"/>
    </source>
</evidence>
<evidence type="ECO:0000256" key="2">
    <source>
        <dbReference type="SAM" id="Phobius"/>
    </source>
</evidence>
<evidence type="ECO:0000313" key="5">
    <source>
        <dbReference type="Proteomes" id="UP000242415"/>
    </source>
</evidence>
<organism evidence="4 5">
    <name type="scientific">Micromonospora pattaloongensis</name>
    <dbReference type="NCBI Taxonomy" id="405436"/>
    <lineage>
        <taxon>Bacteria</taxon>
        <taxon>Bacillati</taxon>
        <taxon>Actinomycetota</taxon>
        <taxon>Actinomycetes</taxon>
        <taxon>Micromonosporales</taxon>
        <taxon>Micromonosporaceae</taxon>
        <taxon>Micromonospora</taxon>
    </lineage>
</organism>
<keyword evidence="2" id="KW-0812">Transmembrane</keyword>
<dbReference type="PANTHER" id="PTHR33392">
    <property type="entry name" value="POLYISOPRENYL-TEICHOIC ACID--PEPTIDOGLYCAN TEICHOIC ACID TRANSFERASE TAGU"/>
    <property type="match status" value="1"/>
</dbReference>
<accession>A0A1H3I580</accession>
<dbReference type="STRING" id="405436.SAMN05444365_1011130"/>